<proteinExistence type="predicted"/>
<accession>A0ABV0SI60</accession>
<protein>
    <submittedName>
        <fullName evidence="1">Uncharacterized protein</fullName>
    </submittedName>
</protein>
<organism evidence="1 2">
    <name type="scientific">Ilyodon furcidens</name>
    <name type="common">goldbreast splitfin</name>
    <dbReference type="NCBI Taxonomy" id="33524"/>
    <lineage>
        <taxon>Eukaryota</taxon>
        <taxon>Metazoa</taxon>
        <taxon>Chordata</taxon>
        <taxon>Craniata</taxon>
        <taxon>Vertebrata</taxon>
        <taxon>Euteleostomi</taxon>
        <taxon>Actinopterygii</taxon>
        <taxon>Neopterygii</taxon>
        <taxon>Teleostei</taxon>
        <taxon>Neoteleostei</taxon>
        <taxon>Acanthomorphata</taxon>
        <taxon>Ovalentaria</taxon>
        <taxon>Atherinomorphae</taxon>
        <taxon>Cyprinodontiformes</taxon>
        <taxon>Goodeidae</taxon>
        <taxon>Ilyodon</taxon>
    </lineage>
</organism>
<dbReference type="Proteomes" id="UP001482620">
    <property type="component" value="Unassembled WGS sequence"/>
</dbReference>
<name>A0ABV0SI60_9TELE</name>
<comment type="caution">
    <text evidence="1">The sequence shown here is derived from an EMBL/GenBank/DDBJ whole genome shotgun (WGS) entry which is preliminary data.</text>
</comment>
<dbReference type="EMBL" id="JAHRIQ010000099">
    <property type="protein sequence ID" value="MEQ2220126.1"/>
    <property type="molecule type" value="Genomic_DNA"/>
</dbReference>
<evidence type="ECO:0000313" key="2">
    <source>
        <dbReference type="Proteomes" id="UP001482620"/>
    </source>
</evidence>
<evidence type="ECO:0000313" key="1">
    <source>
        <dbReference type="EMBL" id="MEQ2220126.1"/>
    </source>
</evidence>
<sequence>MRKEGCDPQMRDGVLHAPLWSLAGSKSAKELPQTKHCEDLWSLKACGRCMQNSWATVSLLLPGQAKKQTLCSANRCGSELTFADAFSYFHEQASEI</sequence>
<reference evidence="1 2" key="1">
    <citation type="submission" date="2021-06" db="EMBL/GenBank/DDBJ databases">
        <authorList>
            <person name="Palmer J.M."/>
        </authorList>
    </citation>
    <scope>NUCLEOTIDE SEQUENCE [LARGE SCALE GENOMIC DNA]</scope>
    <source>
        <strain evidence="2">if_2019</strain>
        <tissue evidence="1">Muscle</tissue>
    </source>
</reference>
<gene>
    <name evidence="1" type="ORF">ILYODFUR_002144</name>
</gene>
<keyword evidence="2" id="KW-1185">Reference proteome</keyword>